<reference evidence="15 17" key="3">
    <citation type="submission" date="2019-07" db="EMBL/GenBank/DDBJ databases">
        <title>Active sludge and wastewater microbial communities from Klosterneuburg, Austria.</title>
        <authorList>
            <person name="Wagner M."/>
        </authorList>
    </citation>
    <scope>NUCLEOTIDE SEQUENCE [LARGE SCALE GENOMIC DNA]</scope>
    <source>
        <strain evidence="15 17">Nm2</strain>
    </source>
</reference>
<keyword evidence="7" id="KW-0521">NADP</keyword>
<accession>A0A0F7KCT0</accession>
<dbReference type="Proteomes" id="UP000034156">
    <property type="component" value="Chromosome"/>
</dbReference>
<dbReference type="Gene3D" id="3.40.50.360">
    <property type="match status" value="1"/>
</dbReference>
<evidence type="ECO:0000259" key="12">
    <source>
        <dbReference type="PROSITE" id="PS50902"/>
    </source>
</evidence>
<sequence length="487" mass="54211">MLTEQQKALWEQLRHTLSRDQAIWFAGYVQGIVQPEGMVATATATVTAQKKLRVFFATETGNSKMIAQQLAKQAKEHGWNASPQSVKKIKQAEELQGDEPIIFVTATHGEGEPPETALAFFEMLQQSEASLKGVKYAVLGLGDSSYPQYNQAVRDLDAYMEKLGAERIYERGELDVDFASHYPQWIAGVLSALPSTQPASVPATVETAAPSGKGYSRLEPVVGLVREIIDLNDRGSAKATYHIEIEYDESLAYAPGDVAGIILPHFAEGVDHLTPRLYSIASSPLAHAGNIHLTVALAWHQGENGEIGYGLCSRYLADLKVGDEVKFFIQRNSLFKLPEDERDIIMIGPGTGIAPFRSFVWERAERGASGRNWLFFGEQHQHCDFLYQAEWVDFVETGVLHKIDLAFSRDQEHKIYVQHRLKENASELVEWINGGAVIYVCGAKDPMSKDVEQVLLEIFATEKGGHEAAQAFLDQLHDDNRYVKDVY</sequence>
<dbReference type="GO" id="GO:0050660">
    <property type="term" value="F:flavin adenine dinucleotide binding"/>
    <property type="evidence" value="ECO:0007669"/>
    <property type="project" value="TreeGrafter"/>
</dbReference>
<comment type="cofactor">
    <cofactor evidence="2">
        <name>FAD</name>
        <dbReference type="ChEBI" id="CHEBI:57692"/>
    </cofactor>
</comment>
<keyword evidence="4" id="KW-0285">Flavoprotein</keyword>
<dbReference type="Gene3D" id="3.40.50.80">
    <property type="entry name" value="Nucleotide-binding domain of ferredoxin-NADP reductase (FNR) module"/>
    <property type="match status" value="1"/>
</dbReference>
<dbReference type="Pfam" id="PF00258">
    <property type="entry name" value="Flavodoxin_1"/>
    <property type="match status" value="1"/>
</dbReference>
<evidence type="ECO:0000313" key="17">
    <source>
        <dbReference type="Proteomes" id="UP000324176"/>
    </source>
</evidence>
<dbReference type="Gene3D" id="2.40.30.10">
    <property type="entry name" value="Translation factors"/>
    <property type="match status" value="1"/>
</dbReference>
<evidence type="ECO:0000256" key="9">
    <source>
        <dbReference type="ARBA" id="ARBA00023002"/>
    </source>
</evidence>
<reference evidence="16" key="1">
    <citation type="submission" date="2015-05" db="EMBL/GenBank/DDBJ databases">
        <title>Draft genome of Nitrosomonas communis strain Nm2.</title>
        <authorList>
            <person name="Kozlowski J.A."/>
            <person name="Kits K.D."/>
            <person name="Stein L.Y."/>
        </authorList>
    </citation>
    <scope>NUCLEOTIDE SEQUENCE [LARGE SCALE GENOMIC DNA]</scope>
    <source>
        <strain evidence="16">Nm2</strain>
    </source>
</reference>
<dbReference type="InterPro" id="IPR029039">
    <property type="entry name" value="Flavoprotein-like_sf"/>
</dbReference>
<comment type="cofactor">
    <cofactor evidence="1">
        <name>FMN</name>
        <dbReference type="ChEBI" id="CHEBI:58210"/>
    </cofactor>
</comment>
<dbReference type="GO" id="GO:0010181">
    <property type="term" value="F:FMN binding"/>
    <property type="evidence" value="ECO:0007669"/>
    <property type="project" value="InterPro"/>
</dbReference>
<gene>
    <name evidence="14" type="ORF">AAW31_00265</name>
    <name evidence="15" type="ORF">BCL69_103429</name>
</gene>
<evidence type="ECO:0000256" key="4">
    <source>
        <dbReference type="ARBA" id="ARBA00022630"/>
    </source>
</evidence>
<dbReference type="InterPro" id="IPR017938">
    <property type="entry name" value="Riboflavin_synthase-like_b-brl"/>
</dbReference>
<feature type="domain" description="Flavodoxin-like" evidence="12">
    <location>
        <begin position="52"/>
        <end position="190"/>
    </location>
</feature>
<dbReference type="SUPFAM" id="SSF52343">
    <property type="entry name" value="Ferredoxin reductase-like, C-terminal NADP-linked domain"/>
    <property type="match status" value="1"/>
</dbReference>
<dbReference type="Proteomes" id="UP000324176">
    <property type="component" value="Unassembled WGS sequence"/>
</dbReference>
<evidence type="ECO:0000256" key="7">
    <source>
        <dbReference type="ARBA" id="ARBA00022857"/>
    </source>
</evidence>
<dbReference type="PANTHER" id="PTHR19384:SF128">
    <property type="entry name" value="NADPH OXIDOREDUCTASE A"/>
    <property type="match status" value="1"/>
</dbReference>
<reference evidence="14 16" key="2">
    <citation type="journal article" date="2016" name="Genome Announc.">
        <title>Genome Sequence of Nitrosomonas communis Strain Nm2, a Mesophilic Ammonia-Oxidizing Bacterium Isolated from Mediterranean Soil.</title>
        <authorList>
            <person name="Kozlowski J.A."/>
            <person name="Kits K.D."/>
            <person name="Stein L.Y."/>
        </authorList>
    </citation>
    <scope>NUCLEOTIDE SEQUENCE [LARGE SCALE GENOMIC DNA]</scope>
    <source>
        <strain evidence="14 16">Nm2</strain>
    </source>
</reference>
<evidence type="ECO:0000256" key="3">
    <source>
        <dbReference type="ARBA" id="ARBA00012604"/>
    </source>
</evidence>
<dbReference type="InterPro" id="IPR039261">
    <property type="entry name" value="FNR_nucleotide-bd"/>
</dbReference>
<evidence type="ECO:0000313" key="16">
    <source>
        <dbReference type="Proteomes" id="UP000034156"/>
    </source>
</evidence>
<dbReference type="PROSITE" id="PS51384">
    <property type="entry name" value="FAD_FR"/>
    <property type="match status" value="1"/>
</dbReference>
<dbReference type="AlphaFoldDB" id="A0A0F7KCT0"/>
<evidence type="ECO:0000256" key="8">
    <source>
        <dbReference type="ARBA" id="ARBA00022982"/>
    </source>
</evidence>
<proteinExistence type="predicted"/>
<dbReference type="InterPro" id="IPR008254">
    <property type="entry name" value="Flavodoxin/NO_synth"/>
</dbReference>
<dbReference type="PATRIC" id="fig|44574.3.peg.68"/>
<dbReference type="InterPro" id="IPR003097">
    <property type="entry name" value="CysJ-like_FAD-binding"/>
</dbReference>
<dbReference type="OrthoDB" id="7376058at2"/>
<evidence type="ECO:0000256" key="2">
    <source>
        <dbReference type="ARBA" id="ARBA00001974"/>
    </source>
</evidence>
<dbReference type="EMBL" id="VNHT01000034">
    <property type="protein sequence ID" value="TYP86071.1"/>
    <property type="molecule type" value="Genomic_DNA"/>
</dbReference>
<dbReference type="EC" id="1.8.1.2" evidence="3"/>
<evidence type="ECO:0000256" key="6">
    <source>
        <dbReference type="ARBA" id="ARBA00022827"/>
    </source>
</evidence>
<dbReference type="InterPro" id="IPR001094">
    <property type="entry name" value="Flavdoxin-like"/>
</dbReference>
<feature type="domain" description="FAD-binding FR-type" evidence="13">
    <location>
        <begin position="218"/>
        <end position="338"/>
    </location>
</feature>
<dbReference type="EMBL" id="CP011451">
    <property type="protein sequence ID" value="AKH36609.1"/>
    <property type="molecule type" value="Genomic_DNA"/>
</dbReference>
<organism evidence="14 16">
    <name type="scientific">Nitrosomonas communis</name>
    <dbReference type="NCBI Taxonomy" id="44574"/>
    <lineage>
        <taxon>Bacteria</taxon>
        <taxon>Pseudomonadati</taxon>
        <taxon>Pseudomonadota</taxon>
        <taxon>Betaproteobacteria</taxon>
        <taxon>Nitrosomonadales</taxon>
        <taxon>Nitrosomonadaceae</taxon>
        <taxon>Nitrosomonas</taxon>
    </lineage>
</organism>
<dbReference type="SUPFAM" id="SSF63380">
    <property type="entry name" value="Riboflavin synthase domain-like"/>
    <property type="match status" value="1"/>
</dbReference>
<dbReference type="Pfam" id="PF00175">
    <property type="entry name" value="NAD_binding_1"/>
    <property type="match status" value="1"/>
</dbReference>
<keyword evidence="8" id="KW-0813">Transport</keyword>
<keyword evidence="10" id="KW-0028">Amino-acid biosynthesis</keyword>
<dbReference type="SUPFAM" id="SSF52218">
    <property type="entry name" value="Flavoproteins"/>
    <property type="match status" value="1"/>
</dbReference>
<comment type="catalytic activity">
    <reaction evidence="11">
        <text>hydrogen sulfide + 3 NADP(+) + 3 H2O = sulfite + 3 NADPH + 4 H(+)</text>
        <dbReference type="Rhea" id="RHEA:13801"/>
        <dbReference type="ChEBI" id="CHEBI:15377"/>
        <dbReference type="ChEBI" id="CHEBI:15378"/>
        <dbReference type="ChEBI" id="CHEBI:17359"/>
        <dbReference type="ChEBI" id="CHEBI:29919"/>
        <dbReference type="ChEBI" id="CHEBI:57783"/>
        <dbReference type="ChEBI" id="CHEBI:58349"/>
        <dbReference type="EC" id="1.8.1.2"/>
    </reaction>
</comment>
<dbReference type="PROSITE" id="PS50902">
    <property type="entry name" value="FLAVODOXIN_LIKE"/>
    <property type="match status" value="1"/>
</dbReference>
<keyword evidence="6" id="KW-0274">FAD</keyword>
<dbReference type="Pfam" id="PF00667">
    <property type="entry name" value="FAD_binding_1"/>
    <property type="match status" value="1"/>
</dbReference>
<keyword evidence="10" id="KW-0198">Cysteine biosynthesis</keyword>
<keyword evidence="9" id="KW-0560">Oxidoreductase</keyword>
<dbReference type="PRINTS" id="PR00369">
    <property type="entry name" value="FLAVODOXIN"/>
</dbReference>
<evidence type="ECO:0000256" key="11">
    <source>
        <dbReference type="ARBA" id="ARBA00052219"/>
    </source>
</evidence>
<evidence type="ECO:0000259" key="13">
    <source>
        <dbReference type="PROSITE" id="PS51384"/>
    </source>
</evidence>
<evidence type="ECO:0000313" key="15">
    <source>
        <dbReference type="EMBL" id="TYP86071.1"/>
    </source>
</evidence>
<evidence type="ECO:0000313" key="14">
    <source>
        <dbReference type="EMBL" id="AKH36609.1"/>
    </source>
</evidence>
<dbReference type="KEGG" id="nco:AAW31_00265"/>
<dbReference type="FunFam" id="3.40.50.80:FF:000001">
    <property type="entry name" value="NADPH--cytochrome P450 reductase 1"/>
    <property type="match status" value="1"/>
</dbReference>
<dbReference type="InterPro" id="IPR001709">
    <property type="entry name" value="Flavoprot_Pyr_Nucl_cyt_Rdtase"/>
</dbReference>
<dbReference type="InterPro" id="IPR001433">
    <property type="entry name" value="OxRdtase_FAD/NAD-bd"/>
</dbReference>
<dbReference type="InterPro" id="IPR017927">
    <property type="entry name" value="FAD-bd_FR_type"/>
</dbReference>
<dbReference type="GO" id="GO:0004783">
    <property type="term" value="F:sulfite reductase (NADPH) activity"/>
    <property type="evidence" value="ECO:0007669"/>
    <property type="project" value="UniProtKB-EC"/>
</dbReference>
<keyword evidence="8" id="KW-0249">Electron transport</keyword>
<evidence type="ECO:0000256" key="5">
    <source>
        <dbReference type="ARBA" id="ARBA00022643"/>
    </source>
</evidence>
<evidence type="ECO:0000256" key="10">
    <source>
        <dbReference type="ARBA" id="ARBA00023192"/>
    </source>
</evidence>
<dbReference type="RefSeq" id="WP_046848712.1">
    <property type="nucleotide sequence ID" value="NZ_CP011451.1"/>
</dbReference>
<name>A0A0F7KCT0_9PROT</name>
<evidence type="ECO:0000256" key="1">
    <source>
        <dbReference type="ARBA" id="ARBA00001917"/>
    </source>
</evidence>
<dbReference type="PANTHER" id="PTHR19384">
    <property type="entry name" value="NITRIC OXIDE SYNTHASE-RELATED"/>
    <property type="match status" value="1"/>
</dbReference>
<dbReference type="GO" id="GO:0005829">
    <property type="term" value="C:cytosol"/>
    <property type="evidence" value="ECO:0007669"/>
    <property type="project" value="TreeGrafter"/>
</dbReference>
<keyword evidence="16" id="KW-1185">Reference proteome</keyword>
<dbReference type="PRINTS" id="PR00371">
    <property type="entry name" value="FPNCR"/>
</dbReference>
<dbReference type="GO" id="GO:0019344">
    <property type="term" value="P:cysteine biosynthetic process"/>
    <property type="evidence" value="ECO:0007669"/>
    <property type="project" value="UniProtKB-KW"/>
</dbReference>
<protein>
    <recommendedName>
        <fullName evidence="3">assimilatory sulfite reductase (NADPH)</fullName>
        <ecNumber evidence="3">1.8.1.2</ecNumber>
    </recommendedName>
</protein>
<keyword evidence="5" id="KW-0288">FMN</keyword>